<accession>A0ABR7NL71</accession>
<dbReference type="NCBIfam" id="NF004976">
    <property type="entry name" value="PRK06349.1"/>
    <property type="match status" value="1"/>
</dbReference>
<evidence type="ECO:0000256" key="3">
    <source>
        <dbReference type="ARBA" id="ARBA00006753"/>
    </source>
</evidence>
<evidence type="ECO:0000256" key="8">
    <source>
        <dbReference type="ARBA" id="ARBA00023002"/>
    </source>
</evidence>
<dbReference type="SUPFAM" id="SSF51735">
    <property type="entry name" value="NAD(P)-binding Rossmann-fold domains"/>
    <property type="match status" value="1"/>
</dbReference>
<comment type="caution">
    <text evidence="14">The sequence shown here is derived from an EMBL/GenBank/DDBJ whole genome shotgun (WGS) entry which is preliminary data.</text>
</comment>
<feature type="domain" description="Aspartate/homoserine dehydrogenase NAD-binding" evidence="13">
    <location>
        <begin position="9"/>
        <end position="125"/>
    </location>
</feature>
<dbReference type="Pfam" id="PF03447">
    <property type="entry name" value="NAD_binding_3"/>
    <property type="match status" value="1"/>
</dbReference>
<sequence>MDTKIAIIGFGTVGSGVAEVFYKNRPAIERKAGARLDVKYIVDIKSLEGTPYAEKWTKDFQQVVDDPEVGVVVETIGGVMPAYDFSKRALRAGKHVVTSNKELVATHGAELLRIAEEHNVNYLFEASVGGGIPLIHPLYQCLGAGDITEVAGILNGTTNFIMTRMFEDQMSFEEALKLAQKNGYAEANPAADVEGKDACRKICILSSIVYGKHVYPDEVHTEGITKITLNDVQAASAAGYAVRLIGRVKKEKSGLIAMVSPALVAKSSQLGNVSDVFNAVLVRGSDLGDVLFYGRGAGKSPTASAVLSDVVDAVREGGHIPTLGWEDANHDTIGDYLDDVTGVMVRVPARDAKAAGELFGAKRMVSPAPEGEAAFLTGMLSGRMVQELCAKAGKAGIEVLSALRVLDY</sequence>
<dbReference type="GO" id="GO:0004412">
    <property type="term" value="F:homoserine dehydrogenase activity"/>
    <property type="evidence" value="ECO:0007669"/>
    <property type="project" value="UniProtKB-EC"/>
</dbReference>
<dbReference type="PANTHER" id="PTHR43331">
    <property type="entry name" value="HOMOSERINE DEHYDROGENASE"/>
    <property type="match status" value="1"/>
</dbReference>
<keyword evidence="8 10" id="KW-0560">Oxidoreductase</keyword>
<keyword evidence="7 10" id="KW-0791">Threonine biosynthesis</keyword>
<dbReference type="InterPro" id="IPR005106">
    <property type="entry name" value="Asp/hSer_DH_NAD-bd"/>
</dbReference>
<evidence type="ECO:0000259" key="13">
    <source>
        <dbReference type="Pfam" id="PF03447"/>
    </source>
</evidence>
<keyword evidence="10" id="KW-0521">NADP</keyword>
<dbReference type="Pfam" id="PF00742">
    <property type="entry name" value="Homoserine_dh"/>
    <property type="match status" value="1"/>
</dbReference>
<keyword evidence="15" id="KW-1185">Reference proteome</keyword>
<dbReference type="InterPro" id="IPR036291">
    <property type="entry name" value="NAD(P)-bd_dom_sf"/>
</dbReference>
<dbReference type="PROSITE" id="PS01042">
    <property type="entry name" value="HOMOSER_DHGENASE"/>
    <property type="match status" value="1"/>
</dbReference>
<evidence type="ECO:0000256" key="7">
    <source>
        <dbReference type="ARBA" id="ARBA00022697"/>
    </source>
</evidence>
<evidence type="ECO:0000256" key="2">
    <source>
        <dbReference type="ARBA" id="ARBA00005062"/>
    </source>
</evidence>
<evidence type="ECO:0000313" key="15">
    <source>
        <dbReference type="Proteomes" id="UP000658131"/>
    </source>
</evidence>
<proteinExistence type="inferred from homology"/>
<gene>
    <name evidence="14" type="ORF">H8717_12155</name>
</gene>
<evidence type="ECO:0000259" key="12">
    <source>
        <dbReference type="Pfam" id="PF00742"/>
    </source>
</evidence>
<evidence type="ECO:0000313" key="14">
    <source>
        <dbReference type="EMBL" id="MBC8577156.1"/>
    </source>
</evidence>
<dbReference type="RefSeq" id="WP_262400624.1">
    <property type="nucleotide sequence ID" value="NZ_JACRTB010000022.1"/>
</dbReference>
<evidence type="ECO:0000256" key="11">
    <source>
        <dbReference type="RuleBase" id="RU004171"/>
    </source>
</evidence>
<keyword evidence="9 10" id="KW-0486">Methionine biosynthesis</keyword>
<dbReference type="InterPro" id="IPR019811">
    <property type="entry name" value="HDH_CS"/>
</dbReference>
<evidence type="ECO:0000256" key="5">
    <source>
        <dbReference type="ARBA" id="ARBA00013376"/>
    </source>
</evidence>
<comment type="pathway">
    <text evidence="1 10">Amino-acid biosynthesis; L-threonine biosynthesis; L-threonine from L-aspartate: step 3/5.</text>
</comment>
<dbReference type="EC" id="1.1.1.3" evidence="4 10"/>
<dbReference type="Proteomes" id="UP000658131">
    <property type="component" value="Unassembled WGS sequence"/>
</dbReference>
<reference evidence="14 15" key="1">
    <citation type="submission" date="2020-08" db="EMBL/GenBank/DDBJ databases">
        <title>Genome public.</title>
        <authorList>
            <person name="Liu C."/>
            <person name="Sun Q."/>
        </authorList>
    </citation>
    <scope>NUCLEOTIDE SEQUENCE [LARGE SCALE GENOMIC DNA]</scope>
    <source>
        <strain evidence="14 15">BX1</strain>
    </source>
</reference>
<dbReference type="InterPro" id="IPR001342">
    <property type="entry name" value="HDH_cat"/>
</dbReference>
<evidence type="ECO:0000256" key="1">
    <source>
        <dbReference type="ARBA" id="ARBA00005056"/>
    </source>
</evidence>
<dbReference type="Gene3D" id="3.40.50.720">
    <property type="entry name" value="NAD(P)-binding Rossmann-like Domain"/>
    <property type="match status" value="1"/>
</dbReference>
<dbReference type="Gene3D" id="3.30.360.10">
    <property type="entry name" value="Dihydrodipicolinate Reductase, domain 2"/>
    <property type="match status" value="1"/>
</dbReference>
<comment type="similarity">
    <text evidence="3 11">Belongs to the homoserine dehydrogenase family.</text>
</comment>
<protein>
    <recommendedName>
        <fullName evidence="5 10">Homoserine dehydrogenase</fullName>
        <ecNumber evidence="4 10">1.1.1.3</ecNumber>
    </recommendedName>
</protein>
<organism evidence="14 15">
    <name type="scientific">Yanshouia hominis</name>
    <dbReference type="NCBI Taxonomy" id="2763673"/>
    <lineage>
        <taxon>Bacteria</taxon>
        <taxon>Bacillati</taxon>
        <taxon>Bacillota</taxon>
        <taxon>Clostridia</taxon>
        <taxon>Eubacteriales</taxon>
        <taxon>Oscillospiraceae</taxon>
        <taxon>Yanshouia</taxon>
    </lineage>
</organism>
<feature type="domain" description="Homoserine dehydrogenase catalytic" evidence="12">
    <location>
        <begin position="133"/>
        <end position="311"/>
    </location>
</feature>
<dbReference type="SUPFAM" id="SSF55347">
    <property type="entry name" value="Glyceraldehyde-3-phosphate dehydrogenase-like, C-terminal domain"/>
    <property type="match status" value="1"/>
</dbReference>
<comment type="pathway">
    <text evidence="2 10">Amino-acid biosynthesis; L-methionine biosynthesis via de novo pathway; L-homoserine from L-aspartate: step 3/3.</text>
</comment>
<evidence type="ECO:0000256" key="9">
    <source>
        <dbReference type="ARBA" id="ARBA00023167"/>
    </source>
</evidence>
<dbReference type="EMBL" id="JACRTB010000022">
    <property type="protein sequence ID" value="MBC8577156.1"/>
    <property type="molecule type" value="Genomic_DNA"/>
</dbReference>
<evidence type="ECO:0000256" key="4">
    <source>
        <dbReference type="ARBA" id="ARBA00013213"/>
    </source>
</evidence>
<name>A0ABR7NL71_9FIRM</name>
<comment type="catalytic activity">
    <reaction evidence="10">
        <text>L-homoserine + NADP(+) = L-aspartate 4-semialdehyde + NADPH + H(+)</text>
        <dbReference type="Rhea" id="RHEA:15761"/>
        <dbReference type="ChEBI" id="CHEBI:15378"/>
        <dbReference type="ChEBI" id="CHEBI:57476"/>
        <dbReference type="ChEBI" id="CHEBI:57783"/>
        <dbReference type="ChEBI" id="CHEBI:58349"/>
        <dbReference type="ChEBI" id="CHEBI:537519"/>
        <dbReference type="EC" id="1.1.1.3"/>
    </reaction>
</comment>
<evidence type="ECO:0000256" key="10">
    <source>
        <dbReference type="RuleBase" id="RU000579"/>
    </source>
</evidence>
<keyword evidence="6 10" id="KW-0028">Amino-acid biosynthesis</keyword>
<dbReference type="PANTHER" id="PTHR43331:SF1">
    <property type="entry name" value="HOMOSERINE DEHYDROGENASE"/>
    <property type="match status" value="1"/>
</dbReference>
<evidence type="ECO:0000256" key="6">
    <source>
        <dbReference type="ARBA" id="ARBA00022605"/>
    </source>
</evidence>